<dbReference type="InterPro" id="IPR001173">
    <property type="entry name" value="Glyco_trans_2-like"/>
</dbReference>
<dbReference type="EC" id="2.4.1.-" evidence="13"/>
<accession>A0AAE0W4G0</accession>
<keyword evidence="12 13" id="KW-0464">Manganese</keyword>
<dbReference type="Gene3D" id="3.90.550.10">
    <property type="entry name" value="Spore Coat Polysaccharide Biosynthesis Protein SpsA, Chain A"/>
    <property type="match status" value="1"/>
</dbReference>
<evidence type="ECO:0000256" key="12">
    <source>
        <dbReference type="ARBA" id="ARBA00023211"/>
    </source>
</evidence>
<feature type="domain" description="Ricin B lectin" evidence="14">
    <location>
        <begin position="491"/>
        <end position="618"/>
    </location>
</feature>
<evidence type="ECO:0000256" key="2">
    <source>
        <dbReference type="ARBA" id="ARBA00004323"/>
    </source>
</evidence>
<dbReference type="FunFam" id="3.90.550.10:FF:000053">
    <property type="entry name" value="Polypeptide N-acetylgalactosaminyltransferase"/>
    <property type="match status" value="1"/>
</dbReference>
<keyword evidence="11" id="KW-0325">Glycoprotein</keyword>
<evidence type="ECO:0000259" key="14">
    <source>
        <dbReference type="SMART" id="SM00458"/>
    </source>
</evidence>
<evidence type="ECO:0000256" key="4">
    <source>
        <dbReference type="ARBA" id="ARBA00022692"/>
    </source>
</evidence>
<comment type="similarity">
    <text evidence="3 13">Belongs to the glycosyltransferase 2 family. GalNAc-T subfamily.</text>
</comment>
<name>A0AAE0W4G0_9BIVA</name>
<keyword evidence="13" id="KW-0808">Transferase</keyword>
<evidence type="ECO:0000256" key="13">
    <source>
        <dbReference type="RuleBase" id="RU361242"/>
    </source>
</evidence>
<evidence type="ECO:0000313" key="15">
    <source>
        <dbReference type="EMBL" id="KAK3600719.1"/>
    </source>
</evidence>
<evidence type="ECO:0000256" key="5">
    <source>
        <dbReference type="ARBA" id="ARBA00022734"/>
    </source>
</evidence>
<dbReference type="SUPFAM" id="SSF53448">
    <property type="entry name" value="Nucleotide-diphospho-sugar transferases"/>
    <property type="match status" value="1"/>
</dbReference>
<keyword evidence="6" id="KW-0735">Signal-anchor</keyword>
<gene>
    <name evidence="15" type="ORF">CHS0354_027207</name>
</gene>
<evidence type="ECO:0000256" key="3">
    <source>
        <dbReference type="ARBA" id="ARBA00005680"/>
    </source>
</evidence>
<comment type="subcellular location">
    <subcellularLocation>
        <location evidence="2 13">Golgi apparatus membrane</location>
        <topology evidence="2 13">Single-pass type II membrane protein</topology>
    </subcellularLocation>
</comment>
<dbReference type="AlphaFoldDB" id="A0AAE0W4G0"/>
<keyword evidence="8 13" id="KW-0333">Golgi apparatus</keyword>
<keyword evidence="16" id="KW-1185">Reference proteome</keyword>
<keyword evidence="9 13" id="KW-0472">Membrane</keyword>
<dbReference type="GO" id="GO:0005112">
    <property type="term" value="F:Notch binding"/>
    <property type="evidence" value="ECO:0007669"/>
    <property type="project" value="TreeGrafter"/>
</dbReference>
<feature type="transmembrane region" description="Helical" evidence="13">
    <location>
        <begin position="21"/>
        <end position="43"/>
    </location>
</feature>
<dbReference type="InterPro" id="IPR000772">
    <property type="entry name" value="Ricin_B_lectin"/>
</dbReference>
<evidence type="ECO:0000256" key="6">
    <source>
        <dbReference type="ARBA" id="ARBA00022968"/>
    </source>
</evidence>
<comment type="caution">
    <text evidence="15">The sequence shown here is derived from an EMBL/GenBank/DDBJ whole genome shotgun (WGS) entry which is preliminary data.</text>
</comment>
<dbReference type="SMART" id="SM00458">
    <property type="entry name" value="RICIN"/>
    <property type="match status" value="1"/>
</dbReference>
<dbReference type="PANTHER" id="PTHR11675:SF63">
    <property type="entry name" value="POLYPEPTIDE N-ACETYLGALACTOSAMINYLTRANSFERASE"/>
    <property type="match status" value="1"/>
</dbReference>
<dbReference type="Proteomes" id="UP001195483">
    <property type="component" value="Unassembled WGS sequence"/>
</dbReference>
<dbReference type="InterPro" id="IPR029044">
    <property type="entry name" value="Nucleotide-diphossugar_trans"/>
</dbReference>
<dbReference type="InterPro" id="IPR035992">
    <property type="entry name" value="Ricin_B-like_lectins"/>
</dbReference>
<evidence type="ECO:0000256" key="8">
    <source>
        <dbReference type="ARBA" id="ARBA00023034"/>
    </source>
</evidence>
<dbReference type="Gene3D" id="2.80.10.50">
    <property type="match status" value="1"/>
</dbReference>
<evidence type="ECO:0000256" key="1">
    <source>
        <dbReference type="ARBA" id="ARBA00001936"/>
    </source>
</evidence>
<evidence type="ECO:0000313" key="16">
    <source>
        <dbReference type="Proteomes" id="UP001195483"/>
    </source>
</evidence>
<dbReference type="SUPFAM" id="SSF50370">
    <property type="entry name" value="Ricin B-like lectins"/>
    <property type="match status" value="1"/>
</dbReference>
<dbReference type="GO" id="GO:0000139">
    <property type="term" value="C:Golgi membrane"/>
    <property type="evidence" value="ECO:0007669"/>
    <property type="project" value="UniProtKB-SubCell"/>
</dbReference>
<protein>
    <recommendedName>
        <fullName evidence="13">Polypeptide N-acetylgalactosaminyltransferase</fullName>
        <ecNumber evidence="13">2.4.1.-</ecNumber>
    </recommendedName>
    <alternativeName>
        <fullName evidence="13">Protein-UDP acetylgalactosaminyltransferase</fullName>
    </alternativeName>
</protein>
<dbReference type="GO" id="GO:0008593">
    <property type="term" value="P:regulation of Notch signaling pathway"/>
    <property type="evidence" value="ECO:0007669"/>
    <property type="project" value="TreeGrafter"/>
</dbReference>
<keyword evidence="13" id="KW-0328">Glycosyltransferase</keyword>
<organism evidence="15 16">
    <name type="scientific">Potamilus streckersoni</name>
    <dbReference type="NCBI Taxonomy" id="2493646"/>
    <lineage>
        <taxon>Eukaryota</taxon>
        <taxon>Metazoa</taxon>
        <taxon>Spiralia</taxon>
        <taxon>Lophotrochozoa</taxon>
        <taxon>Mollusca</taxon>
        <taxon>Bivalvia</taxon>
        <taxon>Autobranchia</taxon>
        <taxon>Heteroconchia</taxon>
        <taxon>Palaeoheterodonta</taxon>
        <taxon>Unionida</taxon>
        <taxon>Unionoidea</taxon>
        <taxon>Unionidae</taxon>
        <taxon>Ambleminae</taxon>
        <taxon>Lampsilini</taxon>
        <taxon>Potamilus</taxon>
    </lineage>
</organism>
<keyword evidence="5 13" id="KW-0430">Lectin</keyword>
<reference evidence="15" key="2">
    <citation type="journal article" date="2021" name="Genome Biol. Evol.">
        <title>Developing a high-quality reference genome for a parasitic bivalve with doubly uniparental inheritance (Bivalvia: Unionida).</title>
        <authorList>
            <person name="Smith C.H."/>
        </authorList>
    </citation>
    <scope>NUCLEOTIDE SEQUENCE</scope>
    <source>
        <strain evidence="15">CHS0354</strain>
        <tissue evidence="15">Mantle</tissue>
    </source>
</reference>
<comment type="cofactor">
    <cofactor evidence="1 13">
        <name>Mn(2+)</name>
        <dbReference type="ChEBI" id="CHEBI:29035"/>
    </cofactor>
</comment>
<proteinExistence type="inferred from homology"/>
<evidence type="ECO:0000256" key="10">
    <source>
        <dbReference type="ARBA" id="ARBA00023157"/>
    </source>
</evidence>
<comment type="pathway">
    <text evidence="13">Protein modification; protein glycosylation.</text>
</comment>
<dbReference type="EMBL" id="JAEAOA010001632">
    <property type="protein sequence ID" value="KAK3600719.1"/>
    <property type="molecule type" value="Genomic_DNA"/>
</dbReference>
<dbReference type="CDD" id="cd23440">
    <property type="entry name" value="beta-trefoil_Ricin_GALNT11"/>
    <property type="match status" value="1"/>
</dbReference>
<keyword evidence="7 13" id="KW-1133">Transmembrane helix</keyword>
<evidence type="ECO:0000256" key="11">
    <source>
        <dbReference type="ARBA" id="ARBA00023180"/>
    </source>
</evidence>
<keyword evidence="4 13" id="KW-0812">Transmembrane</keyword>
<dbReference type="PROSITE" id="PS50231">
    <property type="entry name" value="RICIN_B_LECTIN"/>
    <property type="match status" value="1"/>
</dbReference>
<dbReference type="GO" id="GO:0030246">
    <property type="term" value="F:carbohydrate binding"/>
    <property type="evidence" value="ECO:0007669"/>
    <property type="project" value="UniProtKB-KW"/>
</dbReference>
<dbReference type="GO" id="GO:0006493">
    <property type="term" value="P:protein O-linked glycosylation"/>
    <property type="evidence" value="ECO:0007669"/>
    <property type="project" value="TreeGrafter"/>
</dbReference>
<dbReference type="CDD" id="cd02510">
    <property type="entry name" value="pp-GalNAc-T"/>
    <property type="match status" value="1"/>
</dbReference>
<evidence type="ECO:0000256" key="9">
    <source>
        <dbReference type="ARBA" id="ARBA00023136"/>
    </source>
</evidence>
<reference evidence="15" key="1">
    <citation type="journal article" date="2021" name="Genome Biol. Evol.">
        <title>A High-Quality Reference Genome for a Parasitic Bivalve with Doubly Uniparental Inheritance (Bivalvia: Unionida).</title>
        <authorList>
            <person name="Smith C.H."/>
        </authorList>
    </citation>
    <scope>NUCLEOTIDE SEQUENCE</scope>
    <source>
        <strain evidence="15">CHS0354</strain>
    </source>
</reference>
<dbReference type="InterPro" id="IPR045885">
    <property type="entry name" value="GalNAc-T"/>
</dbReference>
<evidence type="ECO:0000256" key="7">
    <source>
        <dbReference type="ARBA" id="ARBA00022989"/>
    </source>
</evidence>
<dbReference type="GO" id="GO:0004653">
    <property type="term" value="F:polypeptide N-acetylgalactosaminyltransferase activity"/>
    <property type="evidence" value="ECO:0007669"/>
    <property type="project" value="TreeGrafter"/>
</dbReference>
<sequence>MREKLSIMRWKSFLCFKSLPLIVGIFFVGTVYVINVYVIHYSLQLSPDSISSRPRLISGRKHESLYLDKDSTYGRRDSHQYNDIKDPDGLDIFYDTFKLQLLGIIKTPEDQRIRDEGYREHAFNELISSRLSFHRKLPDSRHKLCESVTYQSDLPQASVIICFYNEAWSALLRTVHSVIDKTPPRLLYEIIVVDDYSQNENLHEKIAEYIWNILPHKIKLVRTPQRLGLIRARMYGARIATAEVLVFLDSHCEVNVKWLEPLLARAAENRRNVAIPVIDIINSDSFEYEASPLVKGGFNWGLHFRWDHLPSGYFNEKEAMILPIETPTMAGGLFAINRQYFFEMGQYDSGMDIWGGENLEISFRIWQCRGRLDIIPCSRVGHIFRKRRPYGSPNGEDTMTKNSLRLAHVWMDDYIKYYFQLKPQARNINYGNITDRLELRKKLNCNSFEWYLKYIYPEQTLPDMDNKSPKPLKKYKKSQPARNKATYINTGWLKHKSSGLCVQTEGDIYVKKSLLLLADCIAGNQTQEWSETNDHEFQLSKLLCLDVESSSVSNSYARLMKCHGSGGSQSWIWRSQNKVSQLYNPASGKCLVPFHDAGTTYLTIAICTDNPEMSFKLQSNDKIPHGQLTM</sequence>
<dbReference type="Pfam" id="PF00535">
    <property type="entry name" value="Glycos_transf_2"/>
    <property type="match status" value="1"/>
</dbReference>
<dbReference type="Pfam" id="PF00652">
    <property type="entry name" value="Ricin_B_lectin"/>
    <property type="match status" value="1"/>
</dbReference>
<keyword evidence="10 13" id="KW-1015">Disulfide bond</keyword>
<dbReference type="PANTHER" id="PTHR11675">
    <property type="entry name" value="N-ACETYLGALACTOSAMINYLTRANSFERASE"/>
    <property type="match status" value="1"/>
</dbReference>
<reference evidence="15" key="3">
    <citation type="submission" date="2023-05" db="EMBL/GenBank/DDBJ databases">
        <authorList>
            <person name="Smith C.H."/>
        </authorList>
    </citation>
    <scope>NUCLEOTIDE SEQUENCE</scope>
    <source>
        <strain evidence="15">CHS0354</strain>
        <tissue evidence="15">Mantle</tissue>
    </source>
</reference>